<gene>
    <name evidence="2" type="ORF">OH76DRAFT_1484358</name>
</gene>
<dbReference type="STRING" id="139420.A0A371D5W9"/>
<feature type="domain" description="Protein kinase" evidence="1">
    <location>
        <begin position="75"/>
        <end position="329"/>
    </location>
</feature>
<dbReference type="GO" id="GO:0005524">
    <property type="term" value="F:ATP binding"/>
    <property type="evidence" value="ECO:0007669"/>
    <property type="project" value="InterPro"/>
</dbReference>
<dbReference type="InterPro" id="IPR011009">
    <property type="entry name" value="Kinase-like_dom_sf"/>
</dbReference>
<proteinExistence type="predicted"/>
<accession>A0A371D5W9</accession>
<evidence type="ECO:0000313" key="2">
    <source>
        <dbReference type="EMBL" id="RDX47921.1"/>
    </source>
</evidence>
<evidence type="ECO:0000259" key="1">
    <source>
        <dbReference type="PROSITE" id="PS50011"/>
    </source>
</evidence>
<dbReference type="SUPFAM" id="SSF56112">
    <property type="entry name" value="Protein kinase-like (PK-like)"/>
    <property type="match status" value="1"/>
</dbReference>
<reference evidence="2 3" key="1">
    <citation type="journal article" date="2018" name="Biotechnol. Biofuels">
        <title>Integrative visual omics of the white-rot fungus Polyporus brumalis exposes the biotechnological potential of its oxidative enzymes for delignifying raw plant biomass.</title>
        <authorList>
            <person name="Miyauchi S."/>
            <person name="Rancon A."/>
            <person name="Drula E."/>
            <person name="Hage H."/>
            <person name="Chaduli D."/>
            <person name="Favel A."/>
            <person name="Grisel S."/>
            <person name="Henrissat B."/>
            <person name="Herpoel-Gimbert I."/>
            <person name="Ruiz-Duenas F.J."/>
            <person name="Chevret D."/>
            <person name="Hainaut M."/>
            <person name="Lin J."/>
            <person name="Wang M."/>
            <person name="Pangilinan J."/>
            <person name="Lipzen A."/>
            <person name="Lesage-Meessen L."/>
            <person name="Navarro D."/>
            <person name="Riley R."/>
            <person name="Grigoriev I.V."/>
            <person name="Zhou S."/>
            <person name="Raouche S."/>
            <person name="Rosso M.N."/>
        </authorList>
    </citation>
    <scope>NUCLEOTIDE SEQUENCE [LARGE SCALE GENOMIC DNA]</scope>
    <source>
        <strain evidence="2 3">BRFM 1820</strain>
    </source>
</reference>
<protein>
    <recommendedName>
        <fullName evidence="1">Protein kinase domain-containing protein</fullName>
    </recommendedName>
</protein>
<dbReference type="Gene3D" id="1.10.510.10">
    <property type="entry name" value="Transferase(Phosphotransferase) domain 1"/>
    <property type="match status" value="1"/>
</dbReference>
<dbReference type="Proteomes" id="UP000256964">
    <property type="component" value="Unassembled WGS sequence"/>
</dbReference>
<dbReference type="InterPro" id="IPR000719">
    <property type="entry name" value="Prot_kinase_dom"/>
</dbReference>
<dbReference type="PROSITE" id="PS50011">
    <property type="entry name" value="PROTEIN_KINASE_DOM"/>
    <property type="match status" value="1"/>
</dbReference>
<dbReference type="InterPro" id="IPR008266">
    <property type="entry name" value="Tyr_kinase_AS"/>
</dbReference>
<name>A0A371D5W9_9APHY</name>
<keyword evidence="3" id="KW-1185">Reference proteome</keyword>
<evidence type="ECO:0000313" key="3">
    <source>
        <dbReference type="Proteomes" id="UP000256964"/>
    </source>
</evidence>
<dbReference type="PROSITE" id="PS00109">
    <property type="entry name" value="PROTEIN_KINASE_TYR"/>
    <property type="match status" value="1"/>
</dbReference>
<dbReference type="AlphaFoldDB" id="A0A371D5W9"/>
<organism evidence="2 3">
    <name type="scientific">Lentinus brumalis</name>
    <dbReference type="NCBI Taxonomy" id="2498619"/>
    <lineage>
        <taxon>Eukaryota</taxon>
        <taxon>Fungi</taxon>
        <taxon>Dikarya</taxon>
        <taxon>Basidiomycota</taxon>
        <taxon>Agaricomycotina</taxon>
        <taxon>Agaricomycetes</taxon>
        <taxon>Polyporales</taxon>
        <taxon>Polyporaceae</taxon>
        <taxon>Lentinus</taxon>
    </lineage>
</organism>
<dbReference type="GO" id="GO:0004672">
    <property type="term" value="F:protein kinase activity"/>
    <property type="evidence" value="ECO:0007669"/>
    <property type="project" value="InterPro"/>
</dbReference>
<sequence length="329" mass="36993">MDADCRFTFGDQEGTKAYRDRMLCWLANASLSPLSAGTTFTITLEAPNLPSTFARPSSTRALPALPFSVATQYTLTMPLQEGVGYRSQVWLAAQSGLFQNSPAAPVVFKFVIPSNGDIPDGDLSDKGVFTDMDRGRYFIFPYDMVKGEAASYRSLADFQGSTLPYFYGVHQVTMPWGEPAWMLAFEWIPGTPGSLYHLNNVLKDGGETKYRDFEPFMRLFHSALDTLQSAHKRNINHADVRAANILIDEARDQVVWIDWTSNHYLDADPDARIAWGFVEYDHLKSAFVKSGIEPQCSEIRRICKELIPTDTDSEEDSSSLIPLPYMYYP</sequence>
<dbReference type="EMBL" id="KZ857415">
    <property type="protein sequence ID" value="RDX47921.1"/>
    <property type="molecule type" value="Genomic_DNA"/>
</dbReference>
<dbReference type="OrthoDB" id="2746521at2759"/>